<dbReference type="PANTHER" id="PTHR45620">
    <property type="entry name" value="PDF RECEPTOR-LIKE PROTEIN-RELATED"/>
    <property type="match status" value="1"/>
</dbReference>
<dbReference type="InterPro" id="IPR001879">
    <property type="entry name" value="GPCR_2_extracellular_dom"/>
</dbReference>
<reference evidence="15" key="3">
    <citation type="journal article" date="2013" name="Nucleic Acids Res.">
        <title>The genome of Anopheles darlingi, the main neotropical malaria vector.</title>
        <authorList>
            <person name="Marinotti O."/>
            <person name="Cerqueira G.C."/>
            <person name="de Almeida L.G."/>
            <person name="Ferro M.I."/>
            <person name="Loreto E.L."/>
            <person name="Zaha A."/>
            <person name="Teixeira S.M."/>
            <person name="Wespiser A.R."/>
            <person name="Almeida E Silva A."/>
            <person name="Schlindwein A.D."/>
            <person name="Pacheco A.C."/>
            <person name="Silva A.L."/>
            <person name="Graveley B.R."/>
            <person name="Walenz B.P."/>
            <person name="Lima Bde A."/>
            <person name="Ribeiro C.A."/>
            <person name="Nunes-Silva C.G."/>
            <person name="de Carvalho C.R."/>
            <person name="Soares C.M."/>
            <person name="de Menezes C.B."/>
            <person name="Matiolli C."/>
            <person name="Caffrey D."/>
            <person name="Araujo D.A."/>
            <person name="de Oliveira D.M."/>
            <person name="Golenbock D."/>
            <person name="Grisard E.C."/>
            <person name="Fantinatti-Garboggini F."/>
            <person name="de Carvalho F.M."/>
            <person name="Barcellos F.G."/>
            <person name="Prosdocimi F."/>
            <person name="May G."/>
            <person name="Azevedo Junior G.M."/>
            <person name="Guimaraes G.M."/>
            <person name="Goldman G.H."/>
            <person name="Padilha I.Q."/>
            <person name="Batista Jda S."/>
            <person name="Ferro J.A."/>
            <person name="Ribeiro J.M."/>
            <person name="Fietto J.L."/>
            <person name="Dabbas K.M."/>
            <person name="Cerdeira L."/>
            <person name="Agnez-Lima L.F."/>
            <person name="Brocchi M."/>
            <person name="de Carvalho M.O."/>
            <person name="Teixeira Mde M."/>
            <person name="Diniz Maia Mde M."/>
            <person name="Goldman M.H."/>
            <person name="Cruz Schneider M.P."/>
            <person name="Felipe M.S."/>
            <person name="Hungria M."/>
            <person name="Nicolas M.F."/>
            <person name="Pereira M."/>
            <person name="Montes M.A."/>
            <person name="Cantao M.E."/>
            <person name="Vincentz M."/>
            <person name="Rafael M.S."/>
            <person name="Silverman N."/>
            <person name="Stoco P.H."/>
            <person name="Souza R.C."/>
            <person name="Vicentini R."/>
            <person name="Gazzinelli R.T."/>
            <person name="Neves Rde O."/>
            <person name="Silva R."/>
            <person name="Astolfi-Filho S."/>
            <person name="Maciel T.E."/>
            <person name="Urmenyi T.P."/>
            <person name="Tadei W.P."/>
            <person name="Camargo E.P."/>
            <person name="de Vasconcelos A.T."/>
        </authorList>
    </citation>
    <scope>NUCLEOTIDE SEQUENCE</scope>
</reference>
<comment type="similarity">
    <text evidence="2">Belongs to the G-protein coupled receptor 2 family.</text>
</comment>
<comment type="subcellular location">
    <subcellularLocation>
        <location evidence="1">Cell membrane</location>
        <topology evidence="1">Multi-pass membrane protein</topology>
    </subcellularLocation>
</comment>
<accession>W5JAX3</accession>
<reference evidence="15" key="2">
    <citation type="submission" date="2010-05" db="EMBL/GenBank/DDBJ databases">
        <authorList>
            <person name="Almeida L.G."/>
            <person name="Nicolas M.F."/>
            <person name="Souza R.C."/>
            <person name="Vasconcelos A.T.R."/>
        </authorList>
    </citation>
    <scope>NUCLEOTIDE SEQUENCE</scope>
</reference>
<feature type="compositionally biased region" description="Polar residues" evidence="11">
    <location>
        <begin position="486"/>
        <end position="496"/>
    </location>
</feature>
<evidence type="ECO:0000256" key="12">
    <source>
        <dbReference type="SAM" id="Phobius"/>
    </source>
</evidence>
<dbReference type="FunCoup" id="W5JAX3">
    <property type="interactions" value="241"/>
</dbReference>
<dbReference type="PRINTS" id="PR00249">
    <property type="entry name" value="GPCRSECRETIN"/>
</dbReference>
<keyword evidence="17" id="KW-1185">Reference proteome</keyword>
<feature type="transmembrane region" description="Helical" evidence="12">
    <location>
        <begin position="312"/>
        <end position="332"/>
    </location>
</feature>
<evidence type="ECO:0000256" key="5">
    <source>
        <dbReference type="ARBA" id="ARBA00022989"/>
    </source>
</evidence>
<reference evidence="15 17" key="1">
    <citation type="journal article" date="2010" name="BMC Genomics">
        <title>Combination of measures distinguishes pre-miRNAs from other stem-loops in the genome of the newly sequenced Anopheles darlingi.</title>
        <authorList>
            <person name="Mendes N.D."/>
            <person name="Freitas A.T."/>
            <person name="Vasconcelos A.T."/>
            <person name="Sagot M.F."/>
        </authorList>
    </citation>
    <scope>NUCLEOTIDE SEQUENCE</scope>
</reference>
<feature type="transmembrane region" description="Helical" evidence="12">
    <location>
        <begin position="352"/>
        <end position="372"/>
    </location>
</feature>
<protein>
    <submittedName>
        <fullName evidence="15">Calcitonin receptor</fullName>
    </submittedName>
</protein>
<dbReference type="VEuPathDB" id="VectorBase:ADAC008396"/>
<dbReference type="Pfam" id="PF00002">
    <property type="entry name" value="7tm_2"/>
    <property type="match status" value="1"/>
</dbReference>
<evidence type="ECO:0000313" key="17">
    <source>
        <dbReference type="Proteomes" id="UP000000673"/>
    </source>
</evidence>
<feature type="transmembrane region" description="Helical" evidence="12">
    <location>
        <begin position="268"/>
        <end position="291"/>
    </location>
</feature>
<keyword evidence="6" id="KW-0297">G-protein coupled receptor</keyword>
<dbReference type="EMBL" id="ADMH02002010">
    <property type="protein sequence ID" value="ETN59995.1"/>
    <property type="molecule type" value="Genomic_DNA"/>
</dbReference>
<dbReference type="SUPFAM" id="SSF81321">
    <property type="entry name" value="Family A G protein-coupled receptor-like"/>
    <property type="match status" value="1"/>
</dbReference>
<evidence type="ECO:0000256" key="9">
    <source>
        <dbReference type="ARBA" id="ARBA00023180"/>
    </source>
</evidence>
<dbReference type="PROSITE" id="PS00650">
    <property type="entry name" value="G_PROTEIN_RECEP_F2_2"/>
    <property type="match status" value="1"/>
</dbReference>
<evidence type="ECO:0000256" key="4">
    <source>
        <dbReference type="ARBA" id="ARBA00022692"/>
    </source>
</evidence>
<feature type="compositionally biased region" description="Acidic residues" evidence="11">
    <location>
        <begin position="576"/>
        <end position="594"/>
    </location>
</feature>
<keyword evidence="8 15" id="KW-0675">Receptor</keyword>
<dbReference type="GO" id="GO:0007166">
    <property type="term" value="P:cell surface receptor signaling pathway"/>
    <property type="evidence" value="ECO:0007669"/>
    <property type="project" value="InterPro"/>
</dbReference>
<dbReference type="Gene3D" id="4.10.1240.10">
    <property type="entry name" value="GPCR, family 2, extracellular hormone receptor domain"/>
    <property type="match status" value="1"/>
</dbReference>
<dbReference type="InterPro" id="IPR050332">
    <property type="entry name" value="GPCR_2"/>
</dbReference>
<feature type="transmembrane region" description="Helical" evidence="12">
    <location>
        <begin position="114"/>
        <end position="137"/>
    </location>
</feature>
<dbReference type="HOGENOM" id="CLU_459444_0_0_1"/>
<dbReference type="PANTHER" id="PTHR45620:SF32">
    <property type="entry name" value="DIURETIC HORMONE 31 RECEPTOR, ISOFORM C"/>
    <property type="match status" value="1"/>
</dbReference>
<feature type="transmembrane region" description="Helical" evidence="12">
    <location>
        <begin position="149"/>
        <end position="168"/>
    </location>
</feature>
<dbReference type="Proteomes" id="UP000000673">
    <property type="component" value="Unassembled WGS sequence"/>
</dbReference>
<dbReference type="GO" id="GO:0005886">
    <property type="term" value="C:plasma membrane"/>
    <property type="evidence" value="ECO:0007669"/>
    <property type="project" value="UniProtKB-SubCell"/>
</dbReference>
<keyword evidence="4 12" id="KW-0812">Transmembrane</keyword>
<keyword evidence="9" id="KW-0325">Glycoprotein</keyword>
<feature type="region of interest" description="Disordered" evidence="11">
    <location>
        <begin position="480"/>
        <end position="504"/>
    </location>
</feature>
<feature type="region of interest" description="Disordered" evidence="11">
    <location>
        <begin position="404"/>
        <end position="430"/>
    </location>
</feature>
<evidence type="ECO:0000256" key="10">
    <source>
        <dbReference type="ARBA" id="ARBA00023224"/>
    </source>
</evidence>
<evidence type="ECO:0000256" key="11">
    <source>
        <dbReference type="SAM" id="MobiDB-lite"/>
    </source>
</evidence>
<organism evidence="15">
    <name type="scientific">Anopheles darlingi</name>
    <name type="common">Mosquito</name>
    <dbReference type="NCBI Taxonomy" id="43151"/>
    <lineage>
        <taxon>Eukaryota</taxon>
        <taxon>Metazoa</taxon>
        <taxon>Ecdysozoa</taxon>
        <taxon>Arthropoda</taxon>
        <taxon>Hexapoda</taxon>
        <taxon>Insecta</taxon>
        <taxon>Pterygota</taxon>
        <taxon>Neoptera</taxon>
        <taxon>Endopterygota</taxon>
        <taxon>Diptera</taxon>
        <taxon>Nematocera</taxon>
        <taxon>Culicoidea</taxon>
        <taxon>Culicidae</taxon>
        <taxon>Anophelinae</taxon>
        <taxon>Anopheles</taxon>
    </lineage>
</organism>
<gene>
    <name evidence="15" type="ORF">AND_008396</name>
</gene>
<dbReference type="Pfam" id="PF02793">
    <property type="entry name" value="HRM"/>
    <property type="match status" value="1"/>
</dbReference>
<dbReference type="PROSITE" id="PS50227">
    <property type="entry name" value="G_PROTEIN_RECEP_F2_3"/>
    <property type="match status" value="1"/>
</dbReference>
<dbReference type="InterPro" id="IPR017981">
    <property type="entry name" value="GPCR_2-like_7TM"/>
</dbReference>
<evidence type="ECO:0000256" key="3">
    <source>
        <dbReference type="ARBA" id="ARBA00022475"/>
    </source>
</evidence>
<dbReference type="VEuPathDB" id="VectorBase:ADAR2_010110"/>
<evidence type="ECO:0000313" key="15">
    <source>
        <dbReference type="EMBL" id="ETN59995.1"/>
    </source>
</evidence>
<evidence type="ECO:0000259" key="13">
    <source>
        <dbReference type="PROSITE" id="PS50227"/>
    </source>
</evidence>
<dbReference type="Gene3D" id="1.20.1070.10">
    <property type="entry name" value="Rhodopsin 7-helix transmembrane proteins"/>
    <property type="match status" value="1"/>
</dbReference>
<dbReference type="PROSITE" id="PS00649">
    <property type="entry name" value="G_PROTEIN_RECEP_F2_1"/>
    <property type="match status" value="1"/>
</dbReference>
<dbReference type="EnsemblMetazoa" id="ADAC008396-RA">
    <property type="protein sequence ID" value="ADAC008396-PA"/>
    <property type="gene ID" value="ADAC008396"/>
</dbReference>
<keyword evidence="10" id="KW-0807">Transducer</keyword>
<dbReference type="SUPFAM" id="SSF111418">
    <property type="entry name" value="Hormone receptor domain"/>
    <property type="match status" value="1"/>
</dbReference>
<keyword evidence="5 12" id="KW-1133">Transmembrane helix</keyword>
<dbReference type="CDD" id="cd15260">
    <property type="entry name" value="7tmB1_NPR_B4_insect-like"/>
    <property type="match status" value="1"/>
</dbReference>
<evidence type="ECO:0000313" key="16">
    <source>
        <dbReference type="EnsemblMetazoa" id="ADAC008396-PA"/>
    </source>
</evidence>
<feature type="transmembrane region" description="Helical" evidence="12">
    <location>
        <begin position="225"/>
        <end position="248"/>
    </location>
</feature>
<feature type="region of interest" description="Disordered" evidence="11">
    <location>
        <begin position="562"/>
        <end position="594"/>
    </location>
</feature>
<feature type="domain" description="G-protein coupled receptors family 2 profile 2" evidence="14">
    <location>
        <begin position="112"/>
        <end position="367"/>
    </location>
</feature>
<dbReference type="InterPro" id="IPR017983">
    <property type="entry name" value="GPCR_2_secretin-like_CS"/>
</dbReference>
<evidence type="ECO:0000256" key="7">
    <source>
        <dbReference type="ARBA" id="ARBA00023136"/>
    </source>
</evidence>
<dbReference type="PROSITE" id="PS50261">
    <property type="entry name" value="G_PROTEIN_RECEP_F2_4"/>
    <property type="match status" value="1"/>
</dbReference>
<dbReference type="eggNOG" id="KOG4564">
    <property type="taxonomic scope" value="Eukaryota"/>
</dbReference>
<evidence type="ECO:0000256" key="2">
    <source>
        <dbReference type="ARBA" id="ARBA00005314"/>
    </source>
</evidence>
<name>W5JAX3_ANODA</name>
<reference evidence="16" key="4">
    <citation type="submission" date="2015-06" db="UniProtKB">
        <authorList>
            <consortium name="EnsemblMetazoa"/>
        </authorList>
    </citation>
    <scope>IDENTIFICATION</scope>
</reference>
<evidence type="ECO:0000256" key="8">
    <source>
        <dbReference type="ARBA" id="ARBA00023170"/>
    </source>
</evidence>
<proteinExistence type="inferred from homology"/>
<dbReference type="GO" id="GO:0007188">
    <property type="term" value="P:adenylate cyclase-modulating G protein-coupled receptor signaling pathway"/>
    <property type="evidence" value="ECO:0007669"/>
    <property type="project" value="TreeGrafter"/>
</dbReference>
<feature type="transmembrane region" description="Helical" evidence="12">
    <location>
        <begin position="198"/>
        <end position="218"/>
    </location>
</feature>
<sequence length="594" mass="66062">MAFSTTTDASVDVMAQKRLECLESLNETADTTVSGIYCPGTWDGWLCWPDTAAGTSAYALCPEFITGFDPRRFAHKLCEENGEWFRHPQTNRSWSNYTTCINIDDFEWRRQVNLIYETGYCISLIAILLSLAILSYFRSLKCARITLHMNLFASFACNNFLWLLWYRLVLTDLDLLQQSGPSCITLHLVLHYFLLSNYSWMLCEGFYLHTVLVSAFVSEKKLLKWLLALGWGSPIFFIVLYGFLRGYVSPPTDTIECWMNDSAFNKVFIVPVCSSMLLNLVFLFNIMRVLLLKLKAPAGPQGAGPSRTVLQAFRATLLLVPLLGLQYILTPFRPRNGHPFERTYETILASTSSFQGLFVAILFCFLNGEVIAQVKRKWRTVFLRTRANSYTATQVSFVRCGPPVPGEEKSATKSTFIGGSGRKPWKNRSNKRKHSLLLAPEVEAIAAQSHPLPPPIVDTSTIHRPNGQPWRLDAAVTAATATSTTNPPQRMASPSTDVGRGSNVPTAQRVHFRPEPVADLPPDGKRLVTFIDTDTALGGVGRNGKRPHGPVNGFHRTVAEHKVNGGAVGDGGAADELVDDDDDDDDEVPADEVL</sequence>
<keyword evidence="7 12" id="KW-0472">Membrane</keyword>
<dbReference type="GO" id="GO:0008528">
    <property type="term" value="F:G protein-coupled peptide receptor activity"/>
    <property type="evidence" value="ECO:0007669"/>
    <property type="project" value="TreeGrafter"/>
</dbReference>
<dbReference type="InterPro" id="IPR036445">
    <property type="entry name" value="GPCR_2_extracell_dom_sf"/>
</dbReference>
<keyword evidence="3" id="KW-1003">Cell membrane</keyword>
<dbReference type="AlphaFoldDB" id="W5JAX3"/>
<dbReference type="STRING" id="43151.W5JAX3"/>
<dbReference type="SMART" id="SM00008">
    <property type="entry name" value="HormR"/>
    <property type="match status" value="1"/>
</dbReference>
<evidence type="ECO:0000256" key="1">
    <source>
        <dbReference type="ARBA" id="ARBA00004651"/>
    </source>
</evidence>
<evidence type="ECO:0000259" key="14">
    <source>
        <dbReference type="PROSITE" id="PS50261"/>
    </source>
</evidence>
<evidence type="ECO:0000256" key="6">
    <source>
        <dbReference type="ARBA" id="ARBA00023040"/>
    </source>
</evidence>
<dbReference type="InterPro" id="IPR000832">
    <property type="entry name" value="GPCR_2_secretin-like"/>
</dbReference>
<feature type="domain" description="G-protein coupled receptors family 2 profile 1" evidence="13">
    <location>
        <begin position="20"/>
        <end position="104"/>
    </location>
</feature>